<keyword evidence="1" id="KW-0812">Transmembrane</keyword>
<gene>
    <name evidence="2" type="ORF">GCM10023209_07530</name>
</gene>
<evidence type="ECO:0008006" key="4">
    <source>
        <dbReference type="Google" id="ProtNLM"/>
    </source>
</evidence>
<organism evidence="2 3">
    <name type="scientific">[Roseibacterium] beibuensis</name>
    <dbReference type="NCBI Taxonomy" id="1193142"/>
    <lineage>
        <taxon>Bacteria</taxon>
        <taxon>Pseudomonadati</taxon>
        <taxon>Pseudomonadota</taxon>
        <taxon>Alphaproteobacteria</taxon>
        <taxon>Rhodobacterales</taxon>
        <taxon>Roseobacteraceae</taxon>
        <taxon>Roseicyclus</taxon>
    </lineage>
</organism>
<keyword evidence="3" id="KW-1185">Reference proteome</keyword>
<dbReference type="Proteomes" id="UP001499910">
    <property type="component" value="Unassembled WGS sequence"/>
</dbReference>
<accession>A0ABP9KXK1</accession>
<keyword evidence="1" id="KW-0472">Membrane</keyword>
<keyword evidence="1" id="KW-1133">Transmembrane helix</keyword>
<reference evidence="3" key="1">
    <citation type="journal article" date="2019" name="Int. J. Syst. Evol. Microbiol.">
        <title>The Global Catalogue of Microorganisms (GCM) 10K type strain sequencing project: providing services to taxonomists for standard genome sequencing and annotation.</title>
        <authorList>
            <consortium name="The Broad Institute Genomics Platform"/>
            <consortium name="The Broad Institute Genome Sequencing Center for Infectious Disease"/>
            <person name="Wu L."/>
            <person name="Ma J."/>
        </authorList>
    </citation>
    <scope>NUCLEOTIDE SEQUENCE [LARGE SCALE GENOMIC DNA]</scope>
    <source>
        <strain evidence="3">JCM 18015</strain>
    </source>
</reference>
<evidence type="ECO:0000313" key="3">
    <source>
        <dbReference type="Proteomes" id="UP001499910"/>
    </source>
</evidence>
<evidence type="ECO:0000256" key="1">
    <source>
        <dbReference type="SAM" id="Phobius"/>
    </source>
</evidence>
<proteinExistence type="predicted"/>
<protein>
    <recommendedName>
        <fullName evidence="4">Cytochrome b561</fullName>
    </recommendedName>
</protein>
<comment type="caution">
    <text evidence="2">The sequence shown here is derived from an EMBL/GenBank/DDBJ whole genome shotgun (WGS) entry which is preliminary data.</text>
</comment>
<feature type="transmembrane region" description="Helical" evidence="1">
    <location>
        <begin position="128"/>
        <end position="149"/>
    </location>
</feature>
<evidence type="ECO:0000313" key="2">
    <source>
        <dbReference type="EMBL" id="GAA5067662.1"/>
    </source>
</evidence>
<dbReference type="EMBL" id="BAABHW010000001">
    <property type="protein sequence ID" value="GAA5067662.1"/>
    <property type="molecule type" value="Genomic_DNA"/>
</dbReference>
<feature type="transmembrane region" description="Helical" evidence="1">
    <location>
        <begin position="81"/>
        <end position="100"/>
    </location>
</feature>
<name>A0ABP9KXK1_9RHOB</name>
<feature type="transmembrane region" description="Helical" evidence="1">
    <location>
        <begin position="39"/>
        <end position="60"/>
    </location>
</feature>
<sequence length="171" mass="19225">MLKAMHLAMIPLTVWFVIATPEFVRSIWGARGAEINSDIALVFVTICLIWSVDTFFRGLAGRPGPKLSPRLKLFHQVLHKTIVWGLFLVAAGGFLIGLTSDRMLFAGGWLPIAPPLGLERANEIIGKIHIYQFYALAGIIVIHAGFHVWRHLRLRDNALRIMAPKVLHRFL</sequence>